<accession>A0A267FGA6</accession>
<evidence type="ECO:0000313" key="5">
    <source>
        <dbReference type="Proteomes" id="UP000215902"/>
    </source>
</evidence>
<proteinExistence type="predicted"/>
<feature type="signal peptide" evidence="3">
    <location>
        <begin position="1"/>
        <end position="23"/>
    </location>
</feature>
<keyword evidence="2" id="KW-0472">Membrane</keyword>
<dbReference type="AlphaFoldDB" id="A0A267FGA6"/>
<feature type="region of interest" description="Disordered" evidence="1">
    <location>
        <begin position="378"/>
        <end position="403"/>
    </location>
</feature>
<keyword evidence="5" id="KW-1185">Reference proteome</keyword>
<evidence type="ECO:0008006" key="6">
    <source>
        <dbReference type="Google" id="ProtNLM"/>
    </source>
</evidence>
<dbReference type="PROSITE" id="PS51257">
    <property type="entry name" value="PROKAR_LIPOPROTEIN"/>
    <property type="match status" value="1"/>
</dbReference>
<keyword evidence="2" id="KW-1133">Transmembrane helix</keyword>
<feature type="chain" id="PRO_5012266873" description="Ig-like domain-containing protein" evidence="3">
    <location>
        <begin position="24"/>
        <end position="416"/>
    </location>
</feature>
<sequence>MGLVMKGIVAVLFITVSCAPAGAQFNVDLTIKPTLAITDDPVNFICSHGPVGNLGAVFYTLFRENGEIAAEINVKCMESQVTQTKCIFSDCKHEGTSCNSLVVKDIPARRDTMQSNYYCRVQRVSTDYDQTDGDSPIVRLTVGDKTPPIETFRILNKKTNQEIADKTELEAGTPTNVLCQTQPASPEPAFVVSITGKENRTNQTVGHKIEFEEAVPREPTVVYTCEAFNGFGERRTRTITLLATYKAIASEVTVPSETPIQTESDITICSARNNPSERLSITEIDRALLQEGYPKYSETPGLSTAVVRLSSKAAEIKDAKLEFVCKMGNEVLARASVALVSTNSAMMTAGIVIAAILAFVIIAAGIAYALKRRSAAPKPASDKAGYGRVNQNDAPAAQSRRVLTEAKMEELPSTFV</sequence>
<dbReference type="Proteomes" id="UP000215902">
    <property type="component" value="Unassembled WGS sequence"/>
</dbReference>
<name>A0A267FGA6_9PLAT</name>
<organism evidence="4 5">
    <name type="scientific">Macrostomum lignano</name>
    <dbReference type="NCBI Taxonomy" id="282301"/>
    <lineage>
        <taxon>Eukaryota</taxon>
        <taxon>Metazoa</taxon>
        <taxon>Spiralia</taxon>
        <taxon>Lophotrochozoa</taxon>
        <taxon>Platyhelminthes</taxon>
        <taxon>Rhabditophora</taxon>
        <taxon>Macrostomorpha</taxon>
        <taxon>Macrostomida</taxon>
        <taxon>Macrostomidae</taxon>
        <taxon>Macrostomum</taxon>
    </lineage>
</organism>
<gene>
    <name evidence="4" type="ORF">BOX15_Mlig016759g1</name>
</gene>
<feature type="transmembrane region" description="Helical" evidence="2">
    <location>
        <begin position="345"/>
        <end position="370"/>
    </location>
</feature>
<reference evidence="4 5" key="1">
    <citation type="submission" date="2017-06" db="EMBL/GenBank/DDBJ databases">
        <title>A platform for efficient transgenesis in Macrostomum lignano, a flatworm model organism for stem cell research.</title>
        <authorList>
            <person name="Berezikov E."/>
        </authorList>
    </citation>
    <scope>NUCLEOTIDE SEQUENCE [LARGE SCALE GENOMIC DNA]</scope>
    <source>
        <strain evidence="4">DV1</strain>
        <tissue evidence="4">Whole organism</tissue>
    </source>
</reference>
<dbReference type="EMBL" id="NIVC01001119">
    <property type="protein sequence ID" value="PAA72022.1"/>
    <property type="molecule type" value="Genomic_DNA"/>
</dbReference>
<evidence type="ECO:0000256" key="2">
    <source>
        <dbReference type="SAM" id="Phobius"/>
    </source>
</evidence>
<evidence type="ECO:0000256" key="1">
    <source>
        <dbReference type="SAM" id="MobiDB-lite"/>
    </source>
</evidence>
<evidence type="ECO:0000256" key="3">
    <source>
        <dbReference type="SAM" id="SignalP"/>
    </source>
</evidence>
<comment type="caution">
    <text evidence="4">The sequence shown here is derived from an EMBL/GenBank/DDBJ whole genome shotgun (WGS) entry which is preliminary data.</text>
</comment>
<evidence type="ECO:0000313" key="4">
    <source>
        <dbReference type="EMBL" id="PAA72022.1"/>
    </source>
</evidence>
<protein>
    <recommendedName>
        <fullName evidence="6">Ig-like domain-containing protein</fullName>
    </recommendedName>
</protein>
<keyword evidence="3" id="KW-0732">Signal</keyword>
<keyword evidence="2" id="KW-0812">Transmembrane</keyword>